<reference evidence="7 8" key="1">
    <citation type="submission" date="2015-04" db="EMBL/GenBank/DDBJ databases">
        <title>Whole genome shotgun sequence of Sphingomonas changbaiensis NBRC 104936.</title>
        <authorList>
            <person name="Katano-Makiyama Y."/>
            <person name="Hosoyama A."/>
            <person name="Hashimoto M."/>
            <person name="Noguchi M."/>
            <person name="Tsuchikane K."/>
            <person name="Ohji S."/>
            <person name="Yamazoe A."/>
            <person name="Ichikawa N."/>
            <person name="Kimura A."/>
            <person name="Fujita N."/>
        </authorList>
    </citation>
    <scope>NUCLEOTIDE SEQUENCE [LARGE SCALE GENOMIC DNA]</scope>
    <source>
        <strain evidence="7 8">NBRC 104936</strain>
    </source>
</reference>
<proteinExistence type="inferred from homology"/>
<feature type="active site" description="Charge relay system" evidence="5">
    <location>
        <position position="177"/>
    </location>
</feature>
<evidence type="ECO:0000256" key="2">
    <source>
        <dbReference type="ARBA" id="ARBA00022670"/>
    </source>
</evidence>
<keyword evidence="2 5" id="KW-0645">Protease</keyword>
<feature type="domain" description="Peptidase S8/S53" evidence="6">
    <location>
        <begin position="202"/>
        <end position="370"/>
    </location>
</feature>
<dbReference type="AlphaFoldDB" id="A0A0E9MSX0"/>
<keyword evidence="4 5" id="KW-0720">Serine protease</keyword>
<dbReference type="CDD" id="cd05561">
    <property type="entry name" value="Peptidases_S8_4"/>
    <property type="match status" value="1"/>
</dbReference>
<dbReference type="PRINTS" id="PR00723">
    <property type="entry name" value="SUBTILISIN"/>
</dbReference>
<dbReference type="RefSeq" id="WP_245612277.1">
    <property type="nucleotide sequence ID" value="NZ_BBWU01000051.1"/>
</dbReference>
<evidence type="ECO:0000259" key="6">
    <source>
        <dbReference type="Pfam" id="PF00082"/>
    </source>
</evidence>
<evidence type="ECO:0000313" key="8">
    <source>
        <dbReference type="Proteomes" id="UP000033202"/>
    </source>
</evidence>
<protein>
    <submittedName>
        <fullName evidence="7">Peptidase S8 family protein</fullName>
    </submittedName>
</protein>
<sequence length="404" mass="40219">MKRIAILAILLPGAAFAQLGLPPIGGVLQGVERTLPRVGDLPVVNAARGLVRARVDRLQDLVARFPRDLELDPQGNPAVRGELLLTGASDTRIAAAEAAGFRVLERGTVEGADVPFVRLAVPDGQSLGSALKRLRKIAPEAEASANALHFESGIAAGGGTALAQGGGGSGQPIGMIDGGVAAAAGVSMAEQRGFAAGAPAPSGHGTAVASLIAGTGRVRGAAPDAPLVVADIYGRDPKGGNALALAKALGWMAEKGVRAVTVSLVGPANPLVAATVRAVQGKGVTIVAAVGNDGPAAPPAYPASYPGVIAVTAVDGRNRPLIEAGRALHLDFAAPGADMLAASADGGARPVRGTSFAAPLVAGRLARTGSVAALVREARDLGPHGPDKSYGRGLVCGDCRTPVR</sequence>
<dbReference type="PROSITE" id="PS00137">
    <property type="entry name" value="SUBTILASE_HIS"/>
    <property type="match status" value="1"/>
</dbReference>
<dbReference type="GO" id="GO:0004252">
    <property type="term" value="F:serine-type endopeptidase activity"/>
    <property type="evidence" value="ECO:0007669"/>
    <property type="project" value="UniProtKB-UniRule"/>
</dbReference>
<gene>
    <name evidence="7" type="ORF">SCH01S_51_00040</name>
</gene>
<dbReference type="PANTHER" id="PTHR43806:SF11">
    <property type="entry name" value="CEREVISIN-RELATED"/>
    <property type="match status" value="1"/>
</dbReference>
<evidence type="ECO:0000256" key="4">
    <source>
        <dbReference type="ARBA" id="ARBA00022825"/>
    </source>
</evidence>
<dbReference type="GO" id="GO:0006508">
    <property type="term" value="P:proteolysis"/>
    <property type="evidence" value="ECO:0007669"/>
    <property type="project" value="UniProtKB-KW"/>
</dbReference>
<dbReference type="Gene3D" id="3.40.50.200">
    <property type="entry name" value="Peptidase S8/S53 domain"/>
    <property type="match status" value="1"/>
</dbReference>
<dbReference type="InterPro" id="IPR050131">
    <property type="entry name" value="Peptidase_S8_subtilisin-like"/>
</dbReference>
<comment type="similarity">
    <text evidence="1 5">Belongs to the peptidase S8 family.</text>
</comment>
<dbReference type="Proteomes" id="UP000033202">
    <property type="component" value="Unassembled WGS sequence"/>
</dbReference>
<dbReference type="SUPFAM" id="SSF52743">
    <property type="entry name" value="Subtilisin-like"/>
    <property type="match status" value="1"/>
</dbReference>
<dbReference type="InterPro" id="IPR000209">
    <property type="entry name" value="Peptidase_S8/S53_dom"/>
</dbReference>
<dbReference type="PROSITE" id="PS51892">
    <property type="entry name" value="SUBTILASE"/>
    <property type="match status" value="1"/>
</dbReference>
<evidence type="ECO:0000256" key="5">
    <source>
        <dbReference type="PROSITE-ProRule" id="PRU01240"/>
    </source>
</evidence>
<keyword evidence="8" id="KW-1185">Reference proteome</keyword>
<dbReference type="PANTHER" id="PTHR43806">
    <property type="entry name" value="PEPTIDASE S8"/>
    <property type="match status" value="1"/>
</dbReference>
<dbReference type="InterPro" id="IPR023828">
    <property type="entry name" value="Peptidase_S8_Ser-AS"/>
</dbReference>
<evidence type="ECO:0000256" key="1">
    <source>
        <dbReference type="ARBA" id="ARBA00011073"/>
    </source>
</evidence>
<evidence type="ECO:0000313" key="7">
    <source>
        <dbReference type="EMBL" id="GAO40674.1"/>
    </source>
</evidence>
<comment type="caution">
    <text evidence="7">The sequence shown here is derived from an EMBL/GenBank/DDBJ whole genome shotgun (WGS) entry which is preliminary data.</text>
</comment>
<accession>A0A0E9MSX0</accession>
<name>A0A0E9MSX0_9SPHN</name>
<feature type="active site" description="Charge relay system" evidence="5">
    <location>
        <position position="204"/>
    </location>
</feature>
<dbReference type="STRING" id="1219043.SCH01S_51_00040"/>
<dbReference type="PROSITE" id="PS00138">
    <property type="entry name" value="SUBTILASE_SER"/>
    <property type="match status" value="1"/>
</dbReference>
<evidence type="ECO:0000256" key="3">
    <source>
        <dbReference type="ARBA" id="ARBA00022801"/>
    </source>
</evidence>
<feature type="active site" description="Charge relay system" evidence="5">
    <location>
        <position position="355"/>
    </location>
</feature>
<dbReference type="EMBL" id="BBWU01000051">
    <property type="protein sequence ID" value="GAO40674.1"/>
    <property type="molecule type" value="Genomic_DNA"/>
</dbReference>
<keyword evidence="3 5" id="KW-0378">Hydrolase</keyword>
<dbReference type="InterPro" id="IPR015500">
    <property type="entry name" value="Peptidase_S8_subtilisin-rel"/>
</dbReference>
<organism evidence="7 8">
    <name type="scientific">Sphingomonas changbaiensis NBRC 104936</name>
    <dbReference type="NCBI Taxonomy" id="1219043"/>
    <lineage>
        <taxon>Bacteria</taxon>
        <taxon>Pseudomonadati</taxon>
        <taxon>Pseudomonadota</taxon>
        <taxon>Alphaproteobacteria</taxon>
        <taxon>Sphingomonadales</taxon>
        <taxon>Sphingomonadaceae</taxon>
        <taxon>Sphingomonas</taxon>
    </lineage>
</organism>
<dbReference type="InterPro" id="IPR022398">
    <property type="entry name" value="Peptidase_S8_His-AS"/>
</dbReference>
<dbReference type="InterPro" id="IPR036852">
    <property type="entry name" value="Peptidase_S8/S53_dom_sf"/>
</dbReference>
<dbReference type="Pfam" id="PF00082">
    <property type="entry name" value="Peptidase_S8"/>
    <property type="match status" value="1"/>
</dbReference>